<comment type="caution">
    <text evidence="1">The sequence shown here is derived from an EMBL/GenBank/DDBJ whole genome shotgun (WGS) entry which is preliminary data.</text>
</comment>
<dbReference type="Proteomes" id="UP001359886">
    <property type="component" value="Unassembled WGS sequence"/>
</dbReference>
<reference evidence="1 2" key="1">
    <citation type="submission" date="2024-02" db="EMBL/GenBank/DDBJ databases">
        <title>A novel Wenzhouxiangellaceae bacterium, isolated from coastal sediments.</title>
        <authorList>
            <person name="Du Z.-J."/>
            <person name="Ye Y.-Q."/>
            <person name="Zhang X.-Y."/>
        </authorList>
    </citation>
    <scope>NUCLEOTIDE SEQUENCE [LARGE SCALE GENOMIC DNA]</scope>
    <source>
        <strain evidence="1 2">CH-27</strain>
    </source>
</reference>
<dbReference type="InterPro" id="IPR036895">
    <property type="entry name" value="Uracil-DNA_glycosylase-like_sf"/>
</dbReference>
<dbReference type="Gene3D" id="3.40.470.10">
    <property type="entry name" value="Uracil-DNA glycosylase-like domain"/>
    <property type="match status" value="1"/>
</dbReference>
<evidence type="ECO:0000313" key="2">
    <source>
        <dbReference type="Proteomes" id="UP001359886"/>
    </source>
</evidence>
<protein>
    <submittedName>
        <fullName evidence="1">DNA-deoxyinosine glycosylase</fullName>
        <ecNumber evidence="1">3.2.2.15</ecNumber>
    </submittedName>
</protein>
<dbReference type="NCBIfam" id="TIGR04274">
    <property type="entry name" value="hypoxanDNAglyco"/>
    <property type="match status" value="1"/>
</dbReference>
<gene>
    <name evidence="1" type="ORF">V3330_05470</name>
</gene>
<dbReference type="CDD" id="cd10032">
    <property type="entry name" value="UDG-F6_HDG"/>
    <property type="match status" value="1"/>
</dbReference>
<dbReference type="SUPFAM" id="SSF52141">
    <property type="entry name" value="Uracil-DNA glycosylase-like"/>
    <property type="match status" value="1"/>
</dbReference>
<dbReference type="EC" id="3.2.2.15" evidence="1"/>
<proteinExistence type="predicted"/>
<dbReference type="GO" id="GO:0033958">
    <property type="term" value="F:DNA-deoxyinosine glycosylase activity"/>
    <property type="evidence" value="ECO:0007669"/>
    <property type="project" value="UniProtKB-EC"/>
</dbReference>
<keyword evidence="2" id="KW-1185">Reference proteome</keyword>
<keyword evidence="1" id="KW-0326">Glycosidase</keyword>
<dbReference type="AlphaFoldDB" id="A0AAW9RAY5"/>
<dbReference type="EMBL" id="JAZHOG010000003">
    <property type="protein sequence ID" value="MEJ8567067.1"/>
    <property type="molecule type" value="Genomic_DNA"/>
</dbReference>
<sequence>MPSVKSLAEHQYYGHPRNAFWPIMREILALPCAEYPDYASLTRAVAGRGFAIWDVLQSCHRPGSLDAAIEPGSVVVNRFDRFLGRYPGIDRIFFNGTTAERLFRRHALPMLPAGSPSCGMHRLPSTSPAHAALTLEEKLAAWSAIVPAGGLAFDGR</sequence>
<name>A0AAW9RAY5_9GAMM</name>
<keyword evidence="1" id="KW-0378">Hydrolase</keyword>
<organism evidence="1 2">
    <name type="scientific">Elongatibacter sediminis</name>
    <dbReference type="NCBI Taxonomy" id="3119006"/>
    <lineage>
        <taxon>Bacteria</taxon>
        <taxon>Pseudomonadati</taxon>
        <taxon>Pseudomonadota</taxon>
        <taxon>Gammaproteobacteria</taxon>
        <taxon>Chromatiales</taxon>
        <taxon>Wenzhouxiangellaceae</taxon>
        <taxon>Elongatibacter</taxon>
    </lineage>
</organism>
<accession>A0AAW9RAY5</accession>
<dbReference type="InterPro" id="IPR026353">
    <property type="entry name" value="Hypoxan-DNA_Glyclase"/>
</dbReference>
<dbReference type="RefSeq" id="WP_354694386.1">
    <property type="nucleotide sequence ID" value="NZ_JAZHOG010000003.1"/>
</dbReference>
<evidence type="ECO:0000313" key="1">
    <source>
        <dbReference type="EMBL" id="MEJ8567067.1"/>
    </source>
</evidence>